<comment type="caution">
    <text evidence="5">The sequence shown here is derived from an EMBL/GenBank/DDBJ whole genome shotgun (WGS) entry which is preliminary data.</text>
</comment>
<proteinExistence type="predicted"/>
<dbReference type="Pfam" id="PF00392">
    <property type="entry name" value="GntR"/>
    <property type="match status" value="1"/>
</dbReference>
<dbReference type="Pfam" id="PF07729">
    <property type="entry name" value="FCD"/>
    <property type="match status" value="1"/>
</dbReference>
<keyword evidence="1" id="KW-0805">Transcription regulation</keyword>
<dbReference type="CDD" id="cd07377">
    <property type="entry name" value="WHTH_GntR"/>
    <property type="match status" value="1"/>
</dbReference>
<dbReference type="SMART" id="SM00895">
    <property type="entry name" value="FCD"/>
    <property type="match status" value="1"/>
</dbReference>
<keyword evidence="3" id="KW-0804">Transcription</keyword>
<dbReference type="InterPro" id="IPR008920">
    <property type="entry name" value="TF_FadR/GntR_C"/>
</dbReference>
<organism evidence="5 6">
    <name type="scientific">Afipia massiliensis</name>
    <dbReference type="NCBI Taxonomy" id="211460"/>
    <lineage>
        <taxon>Bacteria</taxon>
        <taxon>Pseudomonadati</taxon>
        <taxon>Pseudomonadota</taxon>
        <taxon>Alphaproteobacteria</taxon>
        <taxon>Hyphomicrobiales</taxon>
        <taxon>Nitrobacteraceae</taxon>
        <taxon>Afipia</taxon>
    </lineage>
</organism>
<accession>A0A840MYC7</accession>
<dbReference type="RefSeq" id="WP_184086076.1">
    <property type="nucleotide sequence ID" value="NZ_JACHIJ010000004.1"/>
</dbReference>
<evidence type="ECO:0000256" key="2">
    <source>
        <dbReference type="ARBA" id="ARBA00023125"/>
    </source>
</evidence>
<evidence type="ECO:0000313" key="6">
    <source>
        <dbReference type="Proteomes" id="UP000521227"/>
    </source>
</evidence>
<dbReference type="Gene3D" id="1.10.10.10">
    <property type="entry name" value="Winged helix-like DNA-binding domain superfamily/Winged helix DNA-binding domain"/>
    <property type="match status" value="1"/>
</dbReference>
<dbReference type="InterPro" id="IPR011711">
    <property type="entry name" value="GntR_C"/>
</dbReference>
<name>A0A840MYC7_9BRAD</name>
<dbReference type="SUPFAM" id="SSF48008">
    <property type="entry name" value="GntR ligand-binding domain-like"/>
    <property type="match status" value="1"/>
</dbReference>
<dbReference type="GO" id="GO:0003700">
    <property type="term" value="F:DNA-binding transcription factor activity"/>
    <property type="evidence" value="ECO:0007669"/>
    <property type="project" value="InterPro"/>
</dbReference>
<dbReference type="SMART" id="SM00345">
    <property type="entry name" value="HTH_GNTR"/>
    <property type="match status" value="1"/>
</dbReference>
<dbReference type="PRINTS" id="PR00035">
    <property type="entry name" value="HTHGNTR"/>
</dbReference>
<dbReference type="PROSITE" id="PS50949">
    <property type="entry name" value="HTH_GNTR"/>
    <property type="match status" value="1"/>
</dbReference>
<dbReference type="InterPro" id="IPR036388">
    <property type="entry name" value="WH-like_DNA-bd_sf"/>
</dbReference>
<dbReference type="EMBL" id="JACHIJ010000004">
    <property type="protein sequence ID" value="MBB5052873.1"/>
    <property type="molecule type" value="Genomic_DNA"/>
</dbReference>
<protein>
    <submittedName>
        <fullName evidence="5">DNA-binding FadR family transcriptional regulator</fullName>
    </submittedName>
</protein>
<dbReference type="InterPro" id="IPR036390">
    <property type="entry name" value="WH_DNA-bd_sf"/>
</dbReference>
<dbReference type="SUPFAM" id="SSF46785">
    <property type="entry name" value="Winged helix' DNA-binding domain"/>
    <property type="match status" value="1"/>
</dbReference>
<dbReference type="Gene3D" id="1.20.120.530">
    <property type="entry name" value="GntR ligand-binding domain-like"/>
    <property type="match status" value="1"/>
</dbReference>
<dbReference type="PANTHER" id="PTHR43537">
    <property type="entry name" value="TRANSCRIPTIONAL REGULATOR, GNTR FAMILY"/>
    <property type="match status" value="1"/>
</dbReference>
<dbReference type="AlphaFoldDB" id="A0A840MYC7"/>
<feature type="domain" description="HTH gntR-type" evidence="4">
    <location>
        <begin position="10"/>
        <end position="78"/>
    </location>
</feature>
<keyword evidence="2 5" id="KW-0238">DNA-binding</keyword>
<evidence type="ECO:0000313" key="5">
    <source>
        <dbReference type="EMBL" id="MBB5052873.1"/>
    </source>
</evidence>
<dbReference type="Proteomes" id="UP000521227">
    <property type="component" value="Unassembled WGS sequence"/>
</dbReference>
<reference evidence="5 6" key="1">
    <citation type="submission" date="2020-08" db="EMBL/GenBank/DDBJ databases">
        <title>Genomic Encyclopedia of Type Strains, Phase IV (KMG-IV): sequencing the most valuable type-strain genomes for metagenomic binning, comparative biology and taxonomic classification.</title>
        <authorList>
            <person name="Goeker M."/>
        </authorList>
    </citation>
    <scope>NUCLEOTIDE SEQUENCE [LARGE SCALE GENOMIC DNA]</scope>
    <source>
        <strain evidence="5 6">DSM 17498</strain>
    </source>
</reference>
<dbReference type="GO" id="GO:0003677">
    <property type="term" value="F:DNA binding"/>
    <property type="evidence" value="ECO:0007669"/>
    <property type="project" value="UniProtKB-KW"/>
</dbReference>
<dbReference type="PANTHER" id="PTHR43537:SF5">
    <property type="entry name" value="UXU OPERON TRANSCRIPTIONAL REGULATOR"/>
    <property type="match status" value="1"/>
</dbReference>
<evidence type="ECO:0000256" key="1">
    <source>
        <dbReference type="ARBA" id="ARBA00023015"/>
    </source>
</evidence>
<dbReference type="InterPro" id="IPR000524">
    <property type="entry name" value="Tscrpt_reg_HTH_GntR"/>
</dbReference>
<evidence type="ECO:0000256" key="3">
    <source>
        <dbReference type="ARBA" id="ARBA00023163"/>
    </source>
</evidence>
<gene>
    <name evidence="5" type="ORF">HNQ36_002864</name>
</gene>
<evidence type="ECO:0000259" key="4">
    <source>
        <dbReference type="PROSITE" id="PS50949"/>
    </source>
</evidence>
<sequence length="243" mass="28323">MTERDRADQFMVPSNAVGKILSFIRERRYQPSERLPSERDFAEKFDTSRGAVREALATLEAMRVVERRPNSGIYLRNSDDSSIEALVLHAESGLPFQADEIADVFEVRRMLEVQAVRLACSRRTADNIRDLHTILTNTAKRIAKKQTIEFEDEAFHLGIFIATKNDILLRVVKSFYERSRQRRRVYFTDQGRGRRSYEDHCKILEAIENRRVGQAEQVMSDHLSQTIENWQRLLGEPNLPKKR</sequence>